<evidence type="ECO:0000313" key="5">
    <source>
        <dbReference type="EMBL" id="KAK0384306.1"/>
    </source>
</evidence>
<dbReference type="GO" id="GO:0061685">
    <property type="term" value="F:diphthine methylesterase activity"/>
    <property type="evidence" value="ECO:0007669"/>
    <property type="project" value="TreeGrafter"/>
</dbReference>
<proteinExistence type="predicted"/>
<dbReference type="Proteomes" id="UP001175261">
    <property type="component" value="Unassembled WGS sequence"/>
</dbReference>
<evidence type="ECO:0000256" key="3">
    <source>
        <dbReference type="ARBA" id="ARBA00043952"/>
    </source>
</evidence>
<dbReference type="EMBL" id="JAPDFR010000008">
    <property type="protein sequence ID" value="KAK0384306.1"/>
    <property type="molecule type" value="Genomic_DNA"/>
</dbReference>
<evidence type="ECO:0000313" key="6">
    <source>
        <dbReference type="Proteomes" id="UP001175261"/>
    </source>
</evidence>
<dbReference type="InterPro" id="IPR036322">
    <property type="entry name" value="WD40_repeat_dom_sf"/>
</dbReference>
<keyword evidence="2" id="KW-0677">Repeat</keyword>
<dbReference type="InterPro" id="IPR015943">
    <property type="entry name" value="WD40/YVTN_repeat-like_dom_sf"/>
</dbReference>
<keyword evidence="1" id="KW-0853">WD repeat</keyword>
<dbReference type="Gene3D" id="2.130.10.10">
    <property type="entry name" value="YVTN repeat-like/Quinoprotein amine dehydrogenase"/>
    <property type="match status" value="1"/>
</dbReference>
<dbReference type="AlphaFoldDB" id="A0AA39GBX8"/>
<evidence type="ECO:0000256" key="4">
    <source>
        <dbReference type="SAM" id="MobiDB-lite"/>
    </source>
</evidence>
<dbReference type="PANTHER" id="PTHR46042">
    <property type="entry name" value="DIPHTHINE METHYLTRANSFERASE"/>
    <property type="match status" value="1"/>
</dbReference>
<dbReference type="SUPFAM" id="SSF50978">
    <property type="entry name" value="WD40 repeat-like"/>
    <property type="match status" value="1"/>
</dbReference>
<comment type="caution">
    <text evidence="5">The sequence shown here is derived from an EMBL/GenBank/DDBJ whole genome shotgun (WGS) entry which is preliminary data.</text>
</comment>
<dbReference type="GO" id="GO:0005737">
    <property type="term" value="C:cytoplasm"/>
    <property type="evidence" value="ECO:0007669"/>
    <property type="project" value="TreeGrafter"/>
</dbReference>
<protein>
    <submittedName>
        <fullName evidence="5">Uncharacterized protein</fullName>
    </submittedName>
</protein>
<evidence type="ECO:0000256" key="2">
    <source>
        <dbReference type="ARBA" id="ARBA00022737"/>
    </source>
</evidence>
<keyword evidence="6" id="KW-1185">Reference proteome</keyword>
<accession>A0AA39GBX8</accession>
<dbReference type="InterPro" id="IPR052415">
    <property type="entry name" value="Diphthine_MTase"/>
</dbReference>
<feature type="region of interest" description="Disordered" evidence="4">
    <location>
        <begin position="53"/>
        <end position="77"/>
    </location>
</feature>
<gene>
    <name evidence="5" type="ORF">NLU13_8394</name>
</gene>
<sequence length="416" mass="45735">MPASVLPERKMEGIQPIASSFSSILELPPSCIQFCPAHPDLFVVGTYNLEREENQSKGDNAVPESDEPSNKPQTRNGSLLVFRINGTEPTLIQTVQQPSAVLDIRFHPTERGILAVASSTASLGIYKLEESEDATAPLRELAVSEPLGPEIGTLFLQCQWHPTQKSWLGVTASTGLAYLVELSEDWTSSRMTQLNLESPLEPWSIAFSPTKPPEDGSTGFSIYTGSDDSVLRFSFYSVNHERSSDDQCIEETAPLVPLHSAIVTKKHMAGVTAILPLALTTPDGGRLVITGSYDDHIRLFSIHDLDQTGGFAMVRLLVEENLGGGVWRLDPVKIEKIAGSWKIIILVSCMHAGARVVELSSVDGAAWDCNVLARFEEHKSMNYGSDFVRGTDNALLRCVTTSFYDRLLCVWEYKYS</sequence>
<reference evidence="5" key="1">
    <citation type="submission" date="2022-10" db="EMBL/GenBank/DDBJ databases">
        <title>Determination and structural analysis of whole genome sequence of Sarocladium strictum F4-1.</title>
        <authorList>
            <person name="Hu L."/>
            <person name="Jiang Y."/>
        </authorList>
    </citation>
    <scope>NUCLEOTIDE SEQUENCE</scope>
    <source>
        <strain evidence="5">F4-1</strain>
    </source>
</reference>
<dbReference type="PANTHER" id="PTHR46042:SF1">
    <property type="entry name" value="DIPHTHINE METHYLTRANSFERASE"/>
    <property type="match status" value="1"/>
</dbReference>
<organism evidence="5 6">
    <name type="scientific">Sarocladium strictum</name>
    <name type="common">Black bundle disease fungus</name>
    <name type="synonym">Acremonium strictum</name>
    <dbReference type="NCBI Taxonomy" id="5046"/>
    <lineage>
        <taxon>Eukaryota</taxon>
        <taxon>Fungi</taxon>
        <taxon>Dikarya</taxon>
        <taxon>Ascomycota</taxon>
        <taxon>Pezizomycotina</taxon>
        <taxon>Sordariomycetes</taxon>
        <taxon>Hypocreomycetidae</taxon>
        <taxon>Hypocreales</taxon>
        <taxon>Sarocladiaceae</taxon>
        <taxon>Sarocladium</taxon>
    </lineage>
</organism>
<evidence type="ECO:0000256" key="1">
    <source>
        <dbReference type="ARBA" id="ARBA00022574"/>
    </source>
</evidence>
<comment type="pathway">
    <text evidence="3">Protein modification.</text>
</comment>
<dbReference type="GO" id="GO:0017183">
    <property type="term" value="P:protein histidyl modification to diphthamide"/>
    <property type="evidence" value="ECO:0007669"/>
    <property type="project" value="TreeGrafter"/>
</dbReference>
<name>A0AA39GBX8_SARSR</name>